<protein>
    <submittedName>
        <fullName evidence="2">Uncharacterized protein</fullName>
    </submittedName>
</protein>
<organism evidence="2 3">
    <name type="scientific">Liparis tanakae</name>
    <name type="common">Tanaka's snailfish</name>
    <dbReference type="NCBI Taxonomy" id="230148"/>
    <lineage>
        <taxon>Eukaryota</taxon>
        <taxon>Metazoa</taxon>
        <taxon>Chordata</taxon>
        <taxon>Craniata</taxon>
        <taxon>Vertebrata</taxon>
        <taxon>Euteleostomi</taxon>
        <taxon>Actinopterygii</taxon>
        <taxon>Neopterygii</taxon>
        <taxon>Teleostei</taxon>
        <taxon>Neoteleostei</taxon>
        <taxon>Acanthomorphata</taxon>
        <taxon>Eupercaria</taxon>
        <taxon>Perciformes</taxon>
        <taxon>Cottioidei</taxon>
        <taxon>Cottales</taxon>
        <taxon>Liparidae</taxon>
        <taxon>Liparis</taxon>
    </lineage>
</organism>
<gene>
    <name evidence="2" type="ORF">EYF80_049186</name>
</gene>
<proteinExistence type="predicted"/>
<dbReference type="Proteomes" id="UP000314294">
    <property type="component" value="Unassembled WGS sequence"/>
</dbReference>
<evidence type="ECO:0000256" key="1">
    <source>
        <dbReference type="SAM" id="MobiDB-lite"/>
    </source>
</evidence>
<evidence type="ECO:0000313" key="3">
    <source>
        <dbReference type="Proteomes" id="UP000314294"/>
    </source>
</evidence>
<name>A0A4Z2FHD4_9TELE</name>
<dbReference type="EMBL" id="SRLO01001171">
    <property type="protein sequence ID" value="TNN40647.1"/>
    <property type="molecule type" value="Genomic_DNA"/>
</dbReference>
<reference evidence="2 3" key="1">
    <citation type="submission" date="2019-03" db="EMBL/GenBank/DDBJ databases">
        <title>First draft genome of Liparis tanakae, snailfish: a comprehensive survey of snailfish specific genes.</title>
        <authorList>
            <person name="Kim W."/>
            <person name="Song I."/>
            <person name="Jeong J.-H."/>
            <person name="Kim D."/>
            <person name="Kim S."/>
            <person name="Ryu S."/>
            <person name="Song J.Y."/>
            <person name="Lee S.K."/>
        </authorList>
    </citation>
    <scope>NUCLEOTIDE SEQUENCE [LARGE SCALE GENOMIC DNA]</scope>
    <source>
        <tissue evidence="2">Muscle</tissue>
    </source>
</reference>
<keyword evidence="3" id="KW-1185">Reference proteome</keyword>
<evidence type="ECO:0000313" key="2">
    <source>
        <dbReference type="EMBL" id="TNN40647.1"/>
    </source>
</evidence>
<comment type="caution">
    <text evidence="2">The sequence shown here is derived from an EMBL/GenBank/DDBJ whole genome shotgun (WGS) entry which is preliminary data.</text>
</comment>
<accession>A0A4Z2FHD4</accession>
<dbReference type="AlphaFoldDB" id="A0A4Z2FHD4"/>
<sequence length="135" mass="14204">MKMRNPLFARPPPTLPPPQKVQHELQKPLAASAGPGQALVQLMGLDLGLQLSSIGSCRLFVEAWPFAEDGPCPAWCREVLKGLTGGGRGVEAVLRVGGGVAVAEKPLLARGQVGFGSSGEGAAKEIKERKVRLSR</sequence>
<feature type="region of interest" description="Disordered" evidence="1">
    <location>
        <begin position="1"/>
        <end position="20"/>
    </location>
</feature>
<feature type="compositionally biased region" description="Pro residues" evidence="1">
    <location>
        <begin position="9"/>
        <end position="19"/>
    </location>
</feature>